<protein>
    <submittedName>
        <fullName evidence="1">Uncharacterized protein</fullName>
    </submittedName>
</protein>
<dbReference type="AlphaFoldDB" id="A0A7Y0SM79"/>
<organism evidence="1 2">
    <name type="scientific">Vibrio parahaemolyticus</name>
    <dbReference type="NCBI Taxonomy" id="670"/>
    <lineage>
        <taxon>Bacteria</taxon>
        <taxon>Pseudomonadati</taxon>
        <taxon>Pseudomonadota</taxon>
        <taxon>Gammaproteobacteria</taxon>
        <taxon>Vibrionales</taxon>
        <taxon>Vibrionaceae</taxon>
        <taxon>Vibrio</taxon>
    </lineage>
</organism>
<sequence>MSDVQTITYESGQMGLFFGTNQELQSFTEKHNNTKKRDLIMAAARDFLISNALNVASTDAQRFKANVTAIRVLKALRGRNSSATRLEQEKLAKYVGWGALSSIFDEKNTKTESKRQQL</sequence>
<reference evidence="1 2" key="1">
    <citation type="submission" date="2020-04" db="EMBL/GenBank/DDBJ databases">
        <title>Whole-genome sequencing of Vibrio spp. from China reveals different genetic environments of blaCTX-M-14 among diverse lineages.</title>
        <authorList>
            <person name="Zheng Z."/>
            <person name="Ye L."/>
            <person name="Chen S."/>
        </authorList>
    </citation>
    <scope>NUCLEOTIDE SEQUENCE [LARGE SCALE GENOMIC DNA]</scope>
    <source>
        <strain evidence="1 2">Vb0551</strain>
    </source>
</reference>
<name>A0A7Y0SM79_VIBPH</name>
<dbReference type="Proteomes" id="UP000518904">
    <property type="component" value="Unassembled WGS sequence"/>
</dbReference>
<evidence type="ECO:0000313" key="2">
    <source>
        <dbReference type="Proteomes" id="UP000518904"/>
    </source>
</evidence>
<evidence type="ECO:0000313" key="1">
    <source>
        <dbReference type="EMBL" id="NMU86059.1"/>
    </source>
</evidence>
<gene>
    <name evidence="1" type="ORF">HKB16_24730</name>
</gene>
<proteinExistence type="predicted"/>
<dbReference type="EMBL" id="JABCLB010002325">
    <property type="protein sequence ID" value="NMU86059.1"/>
    <property type="molecule type" value="Genomic_DNA"/>
</dbReference>
<feature type="non-terminal residue" evidence="1">
    <location>
        <position position="118"/>
    </location>
</feature>
<comment type="caution">
    <text evidence="1">The sequence shown here is derived from an EMBL/GenBank/DDBJ whole genome shotgun (WGS) entry which is preliminary data.</text>
</comment>
<accession>A0A7Y0SM79</accession>